<name>A0ABR4SXP2_9ACTN</name>
<evidence type="ECO:0000256" key="11">
    <source>
        <dbReference type="PROSITE-ProRule" id="PRU01203"/>
    </source>
</evidence>
<evidence type="ECO:0000256" key="7">
    <source>
        <dbReference type="ARBA" id="ARBA00023015"/>
    </source>
</evidence>
<feature type="compositionally biased region" description="Basic and acidic residues" evidence="12">
    <location>
        <begin position="207"/>
        <end position="245"/>
    </location>
</feature>
<feature type="compositionally biased region" description="Basic and acidic residues" evidence="12">
    <location>
        <begin position="107"/>
        <end position="127"/>
    </location>
</feature>
<dbReference type="InterPro" id="IPR011129">
    <property type="entry name" value="CSD"/>
</dbReference>
<dbReference type="InterPro" id="IPR036269">
    <property type="entry name" value="Rho_N_sf"/>
</dbReference>
<evidence type="ECO:0000256" key="4">
    <source>
        <dbReference type="ARBA" id="ARBA00022806"/>
    </source>
</evidence>
<evidence type="ECO:0000313" key="14">
    <source>
        <dbReference type="EMBL" id="KEG39959.1"/>
    </source>
</evidence>
<proteinExistence type="inferred from homology"/>
<dbReference type="InterPro" id="IPR011113">
    <property type="entry name" value="Rho_RNA-bd"/>
</dbReference>
<protein>
    <recommendedName>
        <fullName evidence="9 10">Transcription termination factor Rho</fullName>
        <ecNumber evidence="9 10">3.6.4.-</ecNumber>
    </recommendedName>
    <alternativeName>
        <fullName evidence="9">ATP-dependent helicase Rho</fullName>
    </alternativeName>
</protein>
<feature type="binding site" evidence="9">
    <location>
        <begin position="424"/>
        <end position="429"/>
    </location>
    <ligand>
        <name>ATP</name>
        <dbReference type="ChEBI" id="CHEBI:30616"/>
    </ligand>
</feature>
<dbReference type="InterPro" id="IPR000194">
    <property type="entry name" value="ATPase_F1/V1/A1_a/bsu_nucl-bd"/>
</dbReference>
<keyword evidence="8 9" id="KW-0804">Transcription</keyword>
<feature type="compositionally biased region" description="Low complexity" evidence="12">
    <location>
        <begin position="167"/>
        <end position="182"/>
    </location>
</feature>
<dbReference type="SUPFAM" id="SSF52540">
    <property type="entry name" value="P-loop containing nucleoside triphosphate hydrolases"/>
    <property type="match status" value="1"/>
</dbReference>
<dbReference type="Proteomes" id="UP000027632">
    <property type="component" value="Unassembled WGS sequence"/>
</dbReference>
<organism evidence="14 15">
    <name type="scientific">Streptomyces griseorubens</name>
    <dbReference type="NCBI Taxonomy" id="66897"/>
    <lineage>
        <taxon>Bacteria</taxon>
        <taxon>Bacillati</taxon>
        <taxon>Actinomycetota</taxon>
        <taxon>Actinomycetes</taxon>
        <taxon>Kitasatosporales</taxon>
        <taxon>Streptomycetaceae</taxon>
        <taxon>Streptomyces</taxon>
        <taxon>Streptomyces althioticus group</taxon>
    </lineage>
</organism>
<evidence type="ECO:0000256" key="6">
    <source>
        <dbReference type="ARBA" id="ARBA00022884"/>
    </source>
</evidence>
<comment type="function">
    <text evidence="9">Facilitates transcription termination by a mechanism that involves Rho binding to the nascent RNA, activation of Rho's RNA-dependent ATPase activity, and release of the mRNA from the DNA template.</text>
</comment>
<evidence type="ECO:0000256" key="5">
    <source>
        <dbReference type="ARBA" id="ARBA00022840"/>
    </source>
</evidence>
<evidence type="ECO:0000256" key="3">
    <source>
        <dbReference type="ARBA" id="ARBA00022801"/>
    </source>
</evidence>
<feature type="binding site" evidence="9">
    <location>
        <begin position="436"/>
        <end position="441"/>
    </location>
    <ligand>
        <name>ATP</name>
        <dbReference type="ChEBI" id="CHEBI:30616"/>
    </ligand>
</feature>
<dbReference type="HAMAP" id="MF_01884">
    <property type="entry name" value="Rho"/>
    <property type="match status" value="1"/>
</dbReference>
<evidence type="ECO:0000256" key="9">
    <source>
        <dbReference type="HAMAP-Rule" id="MF_01884"/>
    </source>
</evidence>
<dbReference type="NCBIfam" id="TIGR00767">
    <property type="entry name" value="rho"/>
    <property type="match status" value="1"/>
</dbReference>
<comment type="similarity">
    <text evidence="9 11">Belongs to the Rho family.</text>
</comment>
<evidence type="ECO:0000256" key="1">
    <source>
        <dbReference type="ARBA" id="ARBA00022472"/>
    </source>
</evidence>
<evidence type="ECO:0000256" key="8">
    <source>
        <dbReference type="ARBA" id="ARBA00023163"/>
    </source>
</evidence>
<dbReference type="InterPro" id="IPR027417">
    <property type="entry name" value="P-loop_NTPase"/>
</dbReference>
<sequence>MSDTTDLMGARVEETAAAPATDASAPASGAGSRRRRGTGLEGMVLAELQQVASGLGIRGTARMRKSQLIEVIKEAQAAGGGTPSGDAPAKAESTETKPKRRATSRTRTGDTAEKAEKKTEAKDEQASADKAAAQQQIDIPGQPSPKASAAEQAAEGAPERRRRRATADAGAPAAATETVTAEAKTETKSDAPAQQQQSQQQNQQGEGKSDHDGGEGRRRDRRERGRDRDRGDRGDRGDRRNKGDDQQQNQGGGRQQNQQGGGGRQDDGYDDDGGGRRGRRGRYRDRRGRRGRDDVQEPQINEDDVLIPVAGILDILDNYAFIRTSGYLPGPNDVYVSLAQVRKNGLRKGDHITGAVRQPKEGERREKFNALVRLDSVNGMAPEHGRGRPEFNKLTPLYPQDRLRLETDPGVLTTRIIDLVSPIGKGQRGLIVAPPKTGKTMIMQAIANAITHNNPECHLMVVLVDERPEEVTDMQRSVKGEVISSTFDRPAEDHTTVAELAIERAKRLVELGHDVVVLLDSITRLGRAYNLAAPASGRILSGGVDSTALYPPKRFFGAARNIEDGGSLTILATALVDTGSRMDEVIFEEFKGTGNMELKLDRKLADKRIFPAVDVDASGTRKEEILLGNEELAVVWKLRRVLHALDQQQAIELLLDKMKQTKSNVEFLMQIQKTTPTPGNGD</sequence>
<dbReference type="SUPFAM" id="SSF68912">
    <property type="entry name" value="Rho N-terminal domain-like"/>
    <property type="match status" value="1"/>
</dbReference>
<comment type="caution">
    <text evidence="9">Lacks conserved residue(s) required for the propagation of feature annotation.</text>
</comment>
<reference evidence="14 15" key="1">
    <citation type="submission" date="2014-04" db="EMBL/GenBank/DDBJ databases">
        <title>Draft genome sequence of the novel Streptomyces griseorubens JSD-1 playing a role in carbon and nitrogen cycle.</title>
        <authorList>
            <consortium name="Shanghai Jiao Tong University"/>
            <person name="Feng H."/>
            <person name="Sun Y."/>
            <person name="Zhi Y."/>
            <person name="Mao L."/>
            <person name="Luo Y."/>
            <person name="Wei X."/>
            <person name="Zhou P."/>
        </authorList>
    </citation>
    <scope>NUCLEOTIDE SEQUENCE [LARGE SCALE GENOMIC DNA]</scope>
    <source>
        <strain evidence="14 15">JSD-1</strain>
    </source>
</reference>
<feature type="compositionally biased region" description="Basic residues" evidence="12">
    <location>
        <begin position="276"/>
        <end position="290"/>
    </location>
</feature>
<comment type="subunit">
    <text evidence="9">Homohexamer. The homohexamer assembles into an open ring structure.</text>
</comment>
<feature type="region of interest" description="Disordered" evidence="12">
    <location>
        <begin position="1"/>
        <end position="38"/>
    </location>
</feature>
<dbReference type="InterPro" id="IPR003593">
    <property type="entry name" value="AAA+_ATPase"/>
</dbReference>
<comment type="caution">
    <text evidence="14">The sequence shown here is derived from an EMBL/GenBank/DDBJ whole genome shotgun (WGS) entry which is preliminary data.</text>
</comment>
<dbReference type="RefSeq" id="WP_037641586.1">
    <property type="nucleotide sequence ID" value="NZ_KL503830.1"/>
</dbReference>
<accession>A0ABR4SXP2</accession>
<evidence type="ECO:0000256" key="12">
    <source>
        <dbReference type="SAM" id="MobiDB-lite"/>
    </source>
</evidence>
<feature type="region of interest" description="Disordered" evidence="12">
    <location>
        <begin position="74"/>
        <end position="297"/>
    </location>
</feature>
<feature type="compositionally biased region" description="Low complexity" evidence="12">
    <location>
        <begin position="15"/>
        <end position="31"/>
    </location>
</feature>
<feature type="compositionally biased region" description="Gly residues" evidence="12">
    <location>
        <begin position="250"/>
        <end position="263"/>
    </location>
</feature>
<dbReference type="Pfam" id="PF00006">
    <property type="entry name" value="ATP-synt_ab"/>
    <property type="match status" value="1"/>
</dbReference>
<evidence type="ECO:0000313" key="15">
    <source>
        <dbReference type="Proteomes" id="UP000027632"/>
    </source>
</evidence>
<dbReference type="InterPro" id="IPR012340">
    <property type="entry name" value="NA-bd_OB-fold"/>
</dbReference>
<feature type="domain" description="Rho RNA-BD" evidence="13">
    <location>
        <begin position="306"/>
        <end position="381"/>
    </location>
</feature>
<dbReference type="InterPro" id="IPR004665">
    <property type="entry name" value="Term_rho"/>
</dbReference>
<dbReference type="EC" id="3.6.4.-" evidence="9 10"/>
<keyword evidence="6 9" id="KW-0694">RNA-binding</keyword>
<feature type="compositionally biased region" description="Low complexity" evidence="12">
    <location>
        <begin position="194"/>
        <end position="204"/>
    </location>
</feature>
<keyword evidence="3 9" id="KW-0378">Hydrolase</keyword>
<dbReference type="SMART" id="SM00357">
    <property type="entry name" value="CSP"/>
    <property type="match status" value="1"/>
</dbReference>
<dbReference type="SUPFAM" id="SSF50249">
    <property type="entry name" value="Nucleic acid-binding proteins"/>
    <property type="match status" value="1"/>
</dbReference>
<dbReference type="PANTHER" id="PTHR46425">
    <property type="entry name" value="TRANSCRIPTION TERMINATION FACTOR RHO"/>
    <property type="match status" value="1"/>
</dbReference>
<dbReference type="Gene3D" id="3.40.50.300">
    <property type="entry name" value="P-loop containing nucleotide triphosphate hydrolases"/>
    <property type="match status" value="1"/>
</dbReference>
<dbReference type="InterPro" id="IPR041703">
    <property type="entry name" value="Rho_factor_ATP-bd"/>
</dbReference>
<dbReference type="InterPro" id="IPR011112">
    <property type="entry name" value="Rho-like_N"/>
</dbReference>
<dbReference type="SMART" id="SM00382">
    <property type="entry name" value="AAA"/>
    <property type="match status" value="1"/>
</dbReference>
<dbReference type="Pfam" id="PF07497">
    <property type="entry name" value="Rho_RNA_bind"/>
    <property type="match status" value="1"/>
</dbReference>
<dbReference type="PANTHER" id="PTHR46425:SF1">
    <property type="entry name" value="TRANSCRIPTION TERMINATION FACTOR RHO"/>
    <property type="match status" value="1"/>
</dbReference>
<dbReference type="CDD" id="cd01128">
    <property type="entry name" value="rho_factor_C"/>
    <property type="match status" value="1"/>
</dbReference>
<dbReference type="PROSITE" id="PS51856">
    <property type="entry name" value="RHO_RNA_BD"/>
    <property type="match status" value="1"/>
</dbReference>
<gene>
    <name evidence="9" type="primary">rho</name>
    <name evidence="14" type="ORF">DJ64_11605</name>
</gene>
<dbReference type="NCBIfam" id="NF006886">
    <property type="entry name" value="PRK09376.1"/>
    <property type="match status" value="1"/>
</dbReference>
<keyword evidence="4 9" id="KW-0347">Helicase</keyword>
<dbReference type="Pfam" id="PF07498">
    <property type="entry name" value="Rho_N"/>
    <property type="match status" value="1"/>
</dbReference>
<feature type="binding site" evidence="9">
    <location>
        <position position="467"/>
    </location>
    <ligand>
        <name>ATP</name>
        <dbReference type="ChEBI" id="CHEBI:30616"/>
    </ligand>
</feature>
<feature type="compositionally biased region" description="Low complexity" evidence="12">
    <location>
        <begin position="147"/>
        <end position="156"/>
    </location>
</feature>
<keyword evidence="5 9" id="KW-0067">ATP-binding</keyword>
<dbReference type="EMBL" id="JJMG01000169">
    <property type="protein sequence ID" value="KEG39959.1"/>
    <property type="molecule type" value="Genomic_DNA"/>
</dbReference>
<dbReference type="CDD" id="cd04459">
    <property type="entry name" value="Rho_CSD"/>
    <property type="match status" value="1"/>
</dbReference>
<evidence type="ECO:0000256" key="10">
    <source>
        <dbReference type="NCBIfam" id="TIGR00767"/>
    </source>
</evidence>
<evidence type="ECO:0000256" key="2">
    <source>
        <dbReference type="ARBA" id="ARBA00022741"/>
    </source>
</evidence>
<dbReference type="Gene3D" id="2.40.50.140">
    <property type="entry name" value="Nucleic acid-binding proteins"/>
    <property type="match status" value="1"/>
</dbReference>
<evidence type="ECO:0000259" key="13">
    <source>
        <dbReference type="PROSITE" id="PS51856"/>
    </source>
</evidence>
<keyword evidence="7 9" id="KW-0805">Transcription regulation</keyword>
<keyword evidence="1 9" id="KW-0806">Transcription termination</keyword>
<keyword evidence="2 9" id="KW-0547">Nucleotide-binding</keyword>
<dbReference type="SMART" id="SM00959">
    <property type="entry name" value="Rho_N"/>
    <property type="match status" value="1"/>
</dbReference>
<keyword evidence="15" id="KW-1185">Reference proteome</keyword>